<dbReference type="Proteomes" id="UP000199118">
    <property type="component" value="Unassembled WGS sequence"/>
</dbReference>
<feature type="compositionally biased region" description="Basic and acidic residues" evidence="1">
    <location>
        <begin position="27"/>
        <end position="61"/>
    </location>
</feature>
<dbReference type="STRING" id="356660.SAMN05444336_101202"/>
<proteinExistence type="predicted"/>
<reference evidence="2 3" key="1">
    <citation type="submission" date="2016-10" db="EMBL/GenBank/DDBJ databases">
        <authorList>
            <person name="de Groot N.N."/>
        </authorList>
    </citation>
    <scope>NUCLEOTIDE SEQUENCE [LARGE SCALE GENOMIC DNA]</scope>
    <source>
        <strain evidence="2 3">DSM 17890</strain>
    </source>
</reference>
<gene>
    <name evidence="2" type="ORF">SAMN05444336_101202</name>
</gene>
<evidence type="ECO:0000313" key="2">
    <source>
        <dbReference type="EMBL" id="SDW13037.1"/>
    </source>
</evidence>
<feature type="region of interest" description="Disordered" evidence="1">
    <location>
        <begin position="24"/>
        <end position="61"/>
    </location>
</feature>
<evidence type="ECO:0000256" key="1">
    <source>
        <dbReference type="SAM" id="MobiDB-lite"/>
    </source>
</evidence>
<organism evidence="2 3">
    <name type="scientific">Albimonas donghaensis</name>
    <dbReference type="NCBI Taxonomy" id="356660"/>
    <lineage>
        <taxon>Bacteria</taxon>
        <taxon>Pseudomonadati</taxon>
        <taxon>Pseudomonadota</taxon>
        <taxon>Alphaproteobacteria</taxon>
        <taxon>Rhodobacterales</taxon>
        <taxon>Paracoccaceae</taxon>
        <taxon>Albimonas</taxon>
    </lineage>
</organism>
<sequence>MTPEDVMILVGLAGVAAAGAASVLGGRGEDAPRPIPVRVEDDARRGQDRGRHSERNDRNRG</sequence>
<dbReference type="RefSeq" id="WP_143040179.1">
    <property type="nucleotide sequence ID" value="NZ_FNMZ01000001.1"/>
</dbReference>
<protein>
    <submittedName>
        <fullName evidence="2">Uncharacterized protein</fullName>
    </submittedName>
</protein>
<dbReference type="AlphaFoldDB" id="A0A1H2R0V9"/>
<evidence type="ECO:0000313" key="3">
    <source>
        <dbReference type="Proteomes" id="UP000199118"/>
    </source>
</evidence>
<name>A0A1H2R0V9_9RHOB</name>
<dbReference type="EMBL" id="FNMZ01000001">
    <property type="protein sequence ID" value="SDW13037.1"/>
    <property type="molecule type" value="Genomic_DNA"/>
</dbReference>
<keyword evidence="3" id="KW-1185">Reference proteome</keyword>
<accession>A0A1H2R0V9</accession>